<dbReference type="GO" id="GO:0017000">
    <property type="term" value="P:antibiotic biosynthetic process"/>
    <property type="evidence" value="ECO:0007669"/>
    <property type="project" value="InterPro"/>
</dbReference>
<evidence type="ECO:0008006" key="4">
    <source>
        <dbReference type="Google" id="ProtNLM"/>
    </source>
</evidence>
<dbReference type="GO" id="GO:0016811">
    <property type="term" value="F:hydrolase activity, acting on carbon-nitrogen (but not peptide) bonds, in linear amides"/>
    <property type="evidence" value="ECO:0007669"/>
    <property type="project" value="InterPro"/>
</dbReference>
<sequence length="233" mass="26531">MKLLKRILITLGLLIVLALIGGYFFLNHVKTVALPDYSKDVQIPGLTGEVTILRDSFAIPHIYAENEADLYRAVGFTMAQDRLWQMDLLRRVTQGRLSEIMGKDQLNTDLLMRALRIQEKSKKVLAQSSPEIVAALEAFSAGVNFYMEKYPLPPEYRILNYKPEPWQPVHSINLIGYMSWDLTSGWGIEIFLHQLAKEVSSEHIIHLIPDSETHSTPVFSNEVPVFIPDEIIL</sequence>
<name>A0A831LY37_9BACT</name>
<organism evidence="3">
    <name type="scientific">Mariniphaga anaerophila</name>
    <dbReference type="NCBI Taxonomy" id="1484053"/>
    <lineage>
        <taxon>Bacteria</taxon>
        <taxon>Pseudomonadati</taxon>
        <taxon>Bacteroidota</taxon>
        <taxon>Bacteroidia</taxon>
        <taxon>Marinilabiliales</taxon>
        <taxon>Prolixibacteraceae</taxon>
        <taxon>Mariniphaga</taxon>
    </lineage>
</organism>
<dbReference type="Gene3D" id="1.10.439.10">
    <property type="entry name" value="Penicillin Amidohydrolase, domain 1"/>
    <property type="match status" value="1"/>
</dbReference>
<evidence type="ECO:0000256" key="1">
    <source>
        <dbReference type="ARBA" id="ARBA00006586"/>
    </source>
</evidence>
<dbReference type="AlphaFoldDB" id="A0A831LY37"/>
<dbReference type="EMBL" id="DSDK01000529">
    <property type="protein sequence ID" value="HDR51911.1"/>
    <property type="molecule type" value="Genomic_DNA"/>
</dbReference>
<evidence type="ECO:0000313" key="3">
    <source>
        <dbReference type="EMBL" id="HDR51911.1"/>
    </source>
</evidence>
<dbReference type="Pfam" id="PF01804">
    <property type="entry name" value="Penicil_amidase"/>
    <property type="match status" value="1"/>
</dbReference>
<keyword evidence="2" id="KW-1133">Transmembrane helix</keyword>
<comment type="caution">
    <text evidence="3">The sequence shown here is derived from an EMBL/GenBank/DDBJ whole genome shotgun (WGS) entry which is preliminary data.</text>
</comment>
<comment type="similarity">
    <text evidence="1">Belongs to the peptidase S45 family.</text>
</comment>
<reference evidence="3" key="1">
    <citation type="journal article" date="2020" name="mSystems">
        <title>Genome- and Community-Level Interaction Insights into Carbon Utilization and Element Cycling Functions of Hydrothermarchaeota in Hydrothermal Sediment.</title>
        <authorList>
            <person name="Zhou Z."/>
            <person name="Liu Y."/>
            <person name="Xu W."/>
            <person name="Pan J."/>
            <person name="Luo Z.H."/>
            <person name="Li M."/>
        </authorList>
    </citation>
    <scope>NUCLEOTIDE SEQUENCE [LARGE SCALE GENOMIC DNA]</scope>
    <source>
        <strain evidence="3">SpSt-1217</strain>
    </source>
</reference>
<feature type="transmembrane region" description="Helical" evidence="2">
    <location>
        <begin position="7"/>
        <end position="26"/>
    </location>
</feature>
<gene>
    <name evidence="3" type="ORF">ENN90_09900</name>
</gene>
<dbReference type="SUPFAM" id="SSF56235">
    <property type="entry name" value="N-terminal nucleophile aminohydrolases (Ntn hydrolases)"/>
    <property type="match status" value="1"/>
</dbReference>
<accession>A0A831LY37</accession>
<evidence type="ECO:0000256" key="2">
    <source>
        <dbReference type="SAM" id="Phobius"/>
    </source>
</evidence>
<keyword evidence="2" id="KW-0812">Transmembrane</keyword>
<dbReference type="Proteomes" id="UP000886047">
    <property type="component" value="Unassembled WGS sequence"/>
</dbReference>
<dbReference type="InterPro" id="IPR023343">
    <property type="entry name" value="Penicillin_amidase_dom1"/>
</dbReference>
<proteinExistence type="inferred from homology"/>
<keyword evidence="2" id="KW-0472">Membrane</keyword>
<dbReference type="InterPro" id="IPR002692">
    <property type="entry name" value="S45"/>
</dbReference>
<dbReference type="PANTHER" id="PTHR34218">
    <property type="entry name" value="PEPTIDASE S45 PENICILLIN AMIDASE"/>
    <property type="match status" value="1"/>
</dbReference>
<dbReference type="InterPro" id="IPR029055">
    <property type="entry name" value="Ntn_hydrolases_N"/>
</dbReference>
<feature type="non-terminal residue" evidence="3">
    <location>
        <position position="233"/>
    </location>
</feature>
<dbReference type="PANTHER" id="PTHR34218:SF4">
    <property type="entry name" value="ACYL-HOMOSERINE LACTONE ACYLASE QUIP"/>
    <property type="match status" value="1"/>
</dbReference>
<protein>
    <recommendedName>
        <fullName evidence="4">Penicillin amidase</fullName>
    </recommendedName>
</protein>